<organism evidence="3">
    <name type="scientific">Perkinsus marinus (strain ATCC 50983 / TXsc)</name>
    <dbReference type="NCBI Taxonomy" id="423536"/>
    <lineage>
        <taxon>Eukaryota</taxon>
        <taxon>Sar</taxon>
        <taxon>Alveolata</taxon>
        <taxon>Perkinsozoa</taxon>
        <taxon>Perkinsea</taxon>
        <taxon>Perkinsida</taxon>
        <taxon>Perkinsidae</taxon>
        <taxon>Perkinsus</taxon>
    </lineage>
</organism>
<sequence length="163" mass="18841">MSIVHPPLSHLEWVRRKELFGEGIRKVNNIALFYKYPHLVPKEDPTIDRLDRGSRKRSVSSDPSGIEKAREKREPPGWMPVPMTDREQNLLKLICTRYLMFIDPGFKDFLLCSSENAAKLLQQIGRLLAARDNKRLPVHRAVQIATSSCVRVPKELRDEEPIM</sequence>
<dbReference type="Proteomes" id="UP000007800">
    <property type="component" value="Unassembled WGS sequence"/>
</dbReference>
<dbReference type="AlphaFoldDB" id="C5LDQ2"/>
<feature type="region of interest" description="Disordered" evidence="1">
    <location>
        <begin position="45"/>
        <end position="81"/>
    </location>
</feature>
<feature type="compositionally biased region" description="Basic and acidic residues" evidence="1">
    <location>
        <begin position="65"/>
        <end position="75"/>
    </location>
</feature>
<evidence type="ECO:0000256" key="1">
    <source>
        <dbReference type="SAM" id="MobiDB-lite"/>
    </source>
</evidence>
<accession>C5LDQ2</accession>
<dbReference type="InParanoid" id="C5LDQ2"/>
<dbReference type="EMBL" id="GG681070">
    <property type="protein sequence ID" value="EER05066.1"/>
    <property type="molecule type" value="Genomic_DNA"/>
</dbReference>
<name>C5LDQ2_PERM5</name>
<dbReference type="RefSeq" id="XP_002773250.1">
    <property type="nucleotide sequence ID" value="XM_002773204.1"/>
</dbReference>
<dbReference type="GeneID" id="9050604"/>
<gene>
    <name evidence="2" type="ORF">Pmar_PMAR026500</name>
</gene>
<evidence type="ECO:0000313" key="2">
    <source>
        <dbReference type="EMBL" id="EER05066.1"/>
    </source>
</evidence>
<dbReference type="OMA" id="ICTRYLM"/>
<proteinExistence type="predicted"/>
<evidence type="ECO:0000313" key="3">
    <source>
        <dbReference type="Proteomes" id="UP000007800"/>
    </source>
</evidence>
<reference evidence="2 3" key="1">
    <citation type="submission" date="2008-07" db="EMBL/GenBank/DDBJ databases">
        <authorList>
            <person name="El-Sayed N."/>
            <person name="Caler E."/>
            <person name="Inman J."/>
            <person name="Amedeo P."/>
            <person name="Hass B."/>
            <person name="Wortman J."/>
        </authorList>
    </citation>
    <scope>NUCLEOTIDE SEQUENCE [LARGE SCALE GENOMIC DNA]</scope>
    <source>
        <strain evidence="3">ATCC 50983 / TXsc</strain>
    </source>
</reference>
<protein>
    <submittedName>
        <fullName evidence="2">Uncharacterized protein</fullName>
    </submittedName>
</protein>
<keyword evidence="3" id="KW-1185">Reference proteome</keyword>